<gene>
    <name evidence="1" type="ORF">H310_12328</name>
</gene>
<dbReference type="RefSeq" id="XP_008877571.1">
    <property type="nucleotide sequence ID" value="XM_008879349.1"/>
</dbReference>
<dbReference type="AlphaFoldDB" id="A0A024TK82"/>
<sequence length="118" mass="13879">MALCCFLGLACVRRDLQLPHQCVSKTREHTSLRNDWTRGRPSKRCQKERWATFPRRLPAVHLGATSIAFSHALPHPCRAIWEHDQRFEKVEFLRTGRPCLSVYNRQRRQRLGELGMEL</sequence>
<name>A0A024TK82_9STRA</name>
<dbReference type="EMBL" id="KI913989">
    <property type="protein sequence ID" value="ETV93762.1"/>
    <property type="molecule type" value="Genomic_DNA"/>
</dbReference>
<protein>
    <submittedName>
        <fullName evidence="1">Uncharacterized protein</fullName>
    </submittedName>
</protein>
<accession>A0A024TK82</accession>
<dbReference type="VEuPathDB" id="FungiDB:H310_12328"/>
<organism evidence="1">
    <name type="scientific">Aphanomyces invadans</name>
    <dbReference type="NCBI Taxonomy" id="157072"/>
    <lineage>
        <taxon>Eukaryota</taxon>
        <taxon>Sar</taxon>
        <taxon>Stramenopiles</taxon>
        <taxon>Oomycota</taxon>
        <taxon>Saprolegniomycetes</taxon>
        <taxon>Saprolegniales</taxon>
        <taxon>Verrucalvaceae</taxon>
        <taxon>Aphanomyces</taxon>
    </lineage>
</organism>
<proteinExistence type="predicted"/>
<evidence type="ECO:0000313" key="1">
    <source>
        <dbReference type="EMBL" id="ETV93762.1"/>
    </source>
</evidence>
<reference evidence="1" key="1">
    <citation type="submission" date="2013-12" db="EMBL/GenBank/DDBJ databases">
        <title>The Genome Sequence of Aphanomyces invadans NJM9701.</title>
        <authorList>
            <consortium name="The Broad Institute Genomics Platform"/>
            <person name="Russ C."/>
            <person name="Tyler B."/>
            <person name="van West P."/>
            <person name="Dieguez-Uribeondo J."/>
            <person name="Young S.K."/>
            <person name="Zeng Q."/>
            <person name="Gargeya S."/>
            <person name="Fitzgerald M."/>
            <person name="Abouelleil A."/>
            <person name="Alvarado L."/>
            <person name="Chapman S.B."/>
            <person name="Gainer-Dewar J."/>
            <person name="Goldberg J."/>
            <person name="Griggs A."/>
            <person name="Gujja S."/>
            <person name="Hansen M."/>
            <person name="Howarth C."/>
            <person name="Imamovic A."/>
            <person name="Ireland A."/>
            <person name="Larimer J."/>
            <person name="McCowan C."/>
            <person name="Murphy C."/>
            <person name="Pearson M."/>
            <person name="Poon T.W."/>
            <person name="Priest M."/>
            <person name="Roberts A."/>
            <person name="Saif S."/>
            <person name="Shea T."/>
            <person name="Sykes S."/>
            <person name="Wortman J."/>
            <person name="Nusbaum C."/>
            <person name="Birren B."/>
        </authorList>
    </citation>
    <scope>NUCLEOTIDE SEQUENCE [LARGE SCALE GENOMIC DNA]</scope>
    <source>
        <strain evidence="1">NJM9701</strain>
    </source>
</reference>
<dbReference type="GeneID" id="20089378"/>